<proteinExistence type="predicted"/>
<dbReference type="Gene3D" id="2.120.10.80">
    <property type="entry name" value="Kelch-type beta propeller"/>
    <property type="match status" value="1"/>
</dbReference>
<feature type="domain" description="Transketolase-like pyrimidine-binding" evidence="2">
    <location>
        <begin position="52"/>
        <end position="194"/>
    </location>
</feature>
<reference evidence="3 4" key="1">
    <citation type="submission" date="2018-09" db="EMBL/GenBank/DDBJ databases">
        <title>A high-quality reference genome of wild soybean provides a powerful tool to mine soybean genomes.</title>
        <authorList>
            <person name="Xie M."/>
            <person name="Chung C.Y.L."/>
            <person name="Li M.-W."/>
            <person name="Wong F.-L."/>
            <person name="Chan T.-F."/>
            <person name="Lam H.-M."/>
        </authorList>
    </citation>
    <scope>NUCLEOTIDE SEQUENCE [LARGE SCALE GENOMIC DNA]</scope>
    <source>
        <strain evidence="4">cv. W05</strain>
        <tissue evidence="3">Hypocotyl of etiolated seedlings</tissue>
    </source>
</reference>
<dbReference type="InterPro" id="IPR005475">
    <property type="entry name" value="Transketolase-like_Pyr-bd"/>
</dbReference>
<accession>A0A445EY07</accession>
<evidence type="ECO:0000259" key="2">
    <source>
        <dbReference type="SMART" id="SM00861"/>
    </source>
</evidence>
<dbReference type="PANTHER" id="PTHR46422">
    <property type="entry name" value="SERINE/THREONINE-PROTEIN PHOSPHATASE BSL3"/>
    <property type="match status" value="1"/>
</dbReference>
<protein>
    <submittedName>
        <fullName evidence="3">Serine/threonine-protein phosphatase BSL3</fullName>
    </submittedName>
</protein>
<dbReference type="Pfam" id="PF24681">
    <property type="entry name" value="Kelch_KLHDC2_KLHL20_DRC7"/>
    <property type="match status" value="1"/>
</dbReference>
<dbReference type="EMBL" id="QZWG01001072">
    <property type="protein sequence ID" value="RZB41217.1"/>
    <property type="molecule type" value="Genomic_DNA"/>
</dbReference>
<organism evidence="3 4">
    <name type="scientific">Glycine soja</name>
    <name type="common">Wild soybean</name>
    <dbReference type="NCBI Taxonomy" id="3848"/>
    <lineage>
        <taxon>Eukaryota</taxon>
        <taxon>Viridiplantae</taxon>
        <taxon>Streptophyta</taxon>
        <taxon>Embryophyta</taxon>
        <taxon>Tracheophyta</taxon>
        <taxon>Spermatophyta</taxon>
        <taxon>Magnoliopsida</taxon>
        <taxon>eudicotyledons</taxon>
        <taxon>Gunneridae</taxon>
        <taxon>Pentapetalae</taxon>
        <taxon>rosids</taxon>
        <taxon>fabids</taxon>
        <taxon>Fabales</taxon>
        <taxon>Fabaceae</taxon>
        <taxon>Papilionoideae</taxon>
        <taxon>50 kb inversion clade</taxon>
        <taxon>NPAAA clade</taxon>
        <taxon>indigoferoid/millettioid clade</taxon>
        <taxon>Phaseoleae</taxon>
        <taxon>Glycine</taxon>
        <taxon>Glycine subgen. Soja</taxon>
    </lineage>
</organism>
<gene>
    <name evidence="3" type="ORF">D0Y65_055403</name>
</gene>
<sequence>MVAGVSWCGGIGSAGLSAEDLHVLDLTQQWPHWHWFELVSVQGPGPRPCYGHVMALVGQRYLMAIGGNDGKRPLADVWALDTAAKPYEWHKLEPEGEGPPPCIADFLEGFIFGTTSSAHQHLLVRFAVDRGGLVGPDGSTHYGAFDVTFTACLPNMVVMVASDDAEIFHTVATAAAISDQPCCFRYQKGNGVGVEIPPGNKGIPLEVMHPQLSFGT</sequence>
<dbReference type="SUPFAM" id="SSF117281">
    <property type="entry name" value="Kelch motif"/>
    <property type="match status" value="1"/>
</dbReference>
<dbReference type="Gene3D" id="3.40.50.970">
    <property type="match status" value="1"/>
</dbReference>
<dbReference type="InterPro" id="IPR029061">
    <property type="entry name" value="THDP-binding"/>
</dbReference>
<dbReference type="SMART" id="SM00861">
    <property type="entry name" value="Transket_pyr"/>
    <property type="match status" value="1"/>
</dbReference>
<evidence type="ECO:0000256" key="1">
    <source>
        <dbReference type="ARBA" id="ARBA00001964"/>
    </source>
</evidence>
<dbReference type="InterPro" id="IPR015915">
    <property type="entry name" value="Kelch-typ_b-propeller"/>
</dbReference>
<dbReference type="AlphaFoldDB" id="A0A445EY07"/>
<evidence type="ECO:0000313" key="3">
    <source>
        <dbReference type="EMBL" id="RZB41217.1"/>
    </source>
</evidence>
<dbReference type="SUPFAM" id="SSF52518">
    <property type="entry name" value="Thiamin diphosphate-binding fold (THDP-binding)"/>
    <property type="match status" value="1"/>
</dbReference>
<evidence type="ECO:0000313" key="4">
    <source>
        <dbReference type="Proteomes" id="UP000289340"/>
    </source>
</evidence>
<comment type="caution">
    <text evidence="3">The sequence shown here is derived from an EMBL/GenBank/DDBJ whole genome shotgun (WGS) entry which is preliminary data.</text>
</comment>
<dbReference type="PANTHER" id="PTHR46422:SF4">
    <property type="entry name" value="SERINE_THREONINE-PROTEIN PHOSPHATASE BSL3"/>
    <property type="match status" value="1"/>
</dbReference>
<dbReference type="Proteomes" id="UP000289340">
    <property type="component" value="Unassembled WGS sequence"/>
</dbReference>
<comment type="cofactor">
    <cofactor evidence="1">
        <name>thiamine diphosphate</name>
        <dbReference type="ChEBI" id="CHEBI:58937"/>
    </cofactor>
</comment>
<name>A0A445EY07_GLYSO</name>
<dbReference type="Pfam" id="PF02779">
    <property type="entry name" value="Transket_pyr"/>
    <property type="match status" value="1"/>
</dbReference>
<keyword evidence="4" id="KW-1185">Reference proteome</keyword>